<sequence length="37" mass="4173">VTANPTSPFGYQFDKNEFLTLLKENINIPIYDLGPSD</sequence>
<dbReference type="AlphaFoldDB" id="X1C1B4"/>
<feature type="non-terminal residue" evidence="1">
    <location>
        <position position="1"/>
    </location>
</feature>
<gene>
    <name evidence="1" type="ORF">S01H4_48049</name>
</gene>
<name>X1C1B4_9ZZZZ</name>
<dbReference type="EMBL" id="BART01027044">
    <property type="protein sequence ID" value="GAG90248.1"/>
    <property type="molecule type" value="Genomic_DNA"/>
</dbReference>
<proteinExistence type="predicted"/>
<reference evidence="1" key="1">
    <citation type="journal article" date="2014" name="Front. Microbiol.">
        <title>High frequency of phylogenetically diverse reductive dehalogenase-homologous genes in deep subseafloor sedimentary metagenomes.</title>
        <authorList>
            <person name="Kawai M."/>
            <person name="Futagami T."/>
            <person name="Toyoda A."/>
            <person name="Takaki Y."/>
            <person name="Nishi S."/>
            <person name="Hori S."/>
            <person name="Arai W."/>
            <person name="Tsubouchi T."/>
            <person name="Morono Y."/>
            <person name="Uchiyama I."/>
            <person name="Ito T."/>
            <person name="Fujiyama A."/>
            <person name="Inagaki F."/>
            <person name="Takami H."/>
        </authorList>
    </citation>
    <scope>NUCLEOTIDE SEQUENCE</scope>
    <source>
        <strain evidence="1">Expedition CK06-06</strain>
    </source>
</reference>
<comment type="caution">
    <text evidence="1">The sequence shown here is derived from an EMBL/GenBank/DDBJ whole genome shotgun (WGS) entry which is preliminary data.</text>
</comment>
<accession>X1C1B4</accession>
<organism evidence="1">
    <name type="scientific">marine sediment metagenome</name>
    <dbReference type="NCBI Taxonomy" id="412755"/>
    <lineage>
        <taxon>unclassified sequences</taxon>
        <taxon>metagenomes</taxon>
        <taxon>ecological metagenomes</taxon>
    </lineage>
</organism>
<protein>
    <submittedName>
        <fullName evidence="1">Uncharacterized protein</fullName>
    </submittedName>
</protein>
<evidence type="ECO:0000313" key="1">
    <source>
        <dbReference type="EMBL" id="GAG90248.1"/>
    </source>
</evidence>